<evidence type="ECO:0000259" key="3">
    <source>
        <dbReference type="SMART" id="SM00271"/>
    </source>
</evidence>
<dbReference type="InterPro" id="IPR036869">
    <property type="entry name" value="J_dom_sf"/>
</dbReference>
<protein>
    <recommendedName>
        <fullName evidence="3">J domain-containing protein</fullName>
    </recommendedName>
</protein>
<dbReference type="SMART" id="SM00271">
    <property type="entry name" value="DnaJ"/>
    <property type="match status" value="1"/>
</dbReference>
<keyword evidence="2" id="KW-0472">Membrane</keyword>
<organism evidence="4 5">
    <name type="scientific">Tistrella arctica</name>
    <dbReference type="NCBI Taxonomy" id="3133430"/>
    <lineage>
        <taxon>Bacteria</taxon>
        <taxon>Pseudomonadati</taxon>
        <taxon>Pseudomonadota</taxon>
        <taxon>Alphaproteobacteria</taxon>
        <taxon>Geminicoccales</taxon>
        <taxon>Geminicoccaceae</taxon>
        <taxon>Tistrella</taxon>
    </lineage>
</organism>
<gene>
    <name evidence="4" type="ORF">WG926_16870</name>
</gene>
<dbReference type="InterPro" id="IPR001623">
    <property type="entry name" value="DnaJ_domain"/>
</dbReference>
<comment type="caution">
    <text evidence="4">The sequence shown here is derived from an EMBL/GenBank/DDBJ whole genome shotgun (WGS) entry which is preliminary data.</text>
</comment>
<evidence type="ECO:0000313" key="5">
    <source>
        <dbReference type="Proteomes" id="UP001413721"/>
    </source>
</evidence>
<reference evidence="4 5" key="1">
    <citation type="submission" date="2024-03" db="EMBL/GenBank/DDBJ databases">
        <title>High-quality draft genome sequencing of Tistrella sp. BH-R2-4.</title>
        <authorList>
            <person name="Dong C."/>
        </authorList>
    </citation>
    <scope>NUCLEOTIDE SEQUENCE [LARGE SCALE GENOMIC DNA]</scope>
    <source>
        <strain evidence="4 5">BH-R2-4</strain>
    </source>
</reference>
<feature type="region of interest" description="Disordered" evidence="1">
    <location>
        <begin position="185"/>
        <end position="223"/>
    </location>
</feature>
<dbReference type="CDD" id="cd06257">
    <property type="entry name" value="DnaJ"/>
    <property type="match status" value="1"/>
</dbReference>
<evidence type="ECO:0000256" key="2">
    <source>
        <dbReference type="SAM" id="Phobius"/>
    </source>
</evidence>
<dbReference type="EMBL" id="JBBKTW010000006">
    <property type="protein sequence ID" value="MEN2989993.1"/>
    <property type="molecule type" value="Genomic_DNA"/>
</dbReference>
<keyword evidence="5" id="KW-1185">Reference proteome</keyword>
<proteinExistence type="predicted"/>
<evidence type="ECO:0000256" key="1">
    <source>
        <dbReference type="SAM" id="MobiDB-lite"/>
    </source>
</evidence>
<accession>A0ABU9YMG1</accession>
<feature type="compositionally biased region" description="Gly residues" evidence="1">
    <location>
        <begin position="196"/>
        <end position="214"/>
    </location>
</feature>
<dbReference type="RefSeq" id="WP_345937853.1">
    <property type="nucleotide sequence ID" value="NZ_JBBKTW010000006.1"/>
</dbReference>
<feature type="domain" description="J" evidence="3">
    <location>
        <begin position="226"/>
        <end position="280"/>
    </location>
</feature>
<dbReference type="Gene3D" id="1.10.287.110">
    <property type="entry name" value="DnaJ domain"/>
    <property type="match status" value="1"/>
</dbReference>
<feature type="transmembrane region" description="Helical" evidence="2">
    <location>
        <begin position="41"/>
        <end position="59"/>
    </location>
</feature>
<keyword evidence="2" id="KW-0812">Transmembrane</keyword>
<dbReference type="Proteomes" id="UP001413721">
    <property type="component" value="Unassembled WGS sequence"/>
</dbReference>
<sequence>MVWALLAGFVALLVVLGLGGTPGSGRRRRRPGMSRATMTRVALWSLAALAVVAALLLAVTGRWPAVVAVAAASLPVVLRLAGTALKLAPVYHLLRRARSANPPGGGFGQAGRAQARPKTVETASLRMTLDPDTGAMTGVILTGPDRGRALADLPPDRLRHWLNDWRINDPDAARLLETWGERMIGPGWAEDPTGRAGDGTGDGGDGGGGGGGQAGPPPSDEAMTTAEARAILDVAADASPADIHAAWRRMMARVHPDQGGSAALAARVNAARDRLTGPASGA</sequence>
<dbReference type="SUPFAM" id="SSF46565">
    <property type="entry name" value="Chaperone J-domain"/>
    <property type="match status" value="1"/>
</dbReference>
<evidence type="ECO:0000313" key="4">
    <source>
        <dbReference type="EMBL" id="MEN2989993.1"/>
    </source>
</evidence>
<name>A0ABU9YMG1_9PROT</name>
<keyword evidence="2" id="KW-1133">Transmembrane helix</keyword>